<keyword evidence="2" id="KW-1185">Reference proteome</keyword>
<protein>
    <submittedName>
        <fullName evidence="1">Uncharacterized protein</fullName>
    </submittedName>
</protein>
<accession>G6XG46</accession>
<evidence type="ECO:0000313" key="2">
    <source>
        <dbReference type="Proteomes" id="UP000004949"/>
    </source>
</evidence>
<reference evidence="1 2" key="1">
    <citation type="submission" date="2011-10" db="EMBL/GenBank/DDBJ databases">
        <title>Genome sequence of Gluconobacter morbifer G707, isolated from Drosophila gut.</title>
        <authorList>
            <person name="Lee W.-J."/>
            <person name="Kim E.-K."/>
        </authorList>
    </citation>
    <scope>NUCLEOTIDE SEQUENCE [LARGE SCALE GENOMIC DNA]</scope>
    <source>
        <strain evidence="1 2">G707</strain>
    </source>
</reference>
<evidence type="ECO:0000313" key="1">
    <source>
        <dbReference type="EMBL" id="EHH69155.1"/>
    </source>
</evidence>
<sequence length="49" mass="5736">MFLSLNTLLTTRNRSEGCPVIFAMNMAFPAEYSFFFAKTKVYCKEFQKL</sequence>
<proteinExistence type="predicted"/>
<organism evidence="1 2">
    <name type="scientific">Gluconobacter morbifer G707</name>
    <dbReference type="NCBI Taxonomy" id="1088869"/>
    <lineage>
        <taxon>Bacteria</taxon>
        <taxon>Pseudomonadati</taxon>
        <taxon>Pseudomonadota</taxon>
        <taxon>Alphaproteobacteria</taxon>
        <taxon>Acetobacterales</taxon>
        <taxon>Acetobacteraceae</taxon>
        <taxon>Gluconobacter</taxon>
    </lineage>
</organism>
<dbReference type="Proteomes" id="UP000004949">
    <property type="component" value="Unassembled WGS sequence"/>
</dbReference>
<dbReference type="EMBL" id="AGQV01000001">
    <property type="protein sequence ID" value="EHH69155.1"/>
    <property type="molecule type" value="Genomic_DNA"/>
</dbReference>
<comment type="caution">
    <text evidence="1">The sequence shown here is derived from an EMBL/GenBank/DDBJ whole genome shotgun (WGS) entry which is preliminary data.</text>
</comment>
<gene>
    <name evidence="1" type="ORF">GMO_04610</name>
</gene>
<dbReference type="PATRIC" id="fig|1088869.3.peg.469"/>
<name>G6XG46_9PROT</name>
<dbReference type="AlphaFoldDB" id="G6XG46"/>